<dbReference type="HOGENOM" id="CLU_084280_0_0_1"/>
<name>M2QAT2_CERS8</name>
<dbReference type="AlphaFoldDB" id="M2QAT2"/>
<reference evidence="2 3" key="1">
    <citation type="journal article" date="2012" name="Proc. Natl. Acad. Sci. U.S.A.">
        <title>Comparative genomics of Ceriporiopsis subvermispora and Phanerochaete chrysosporium provide insight into selective ligninolysis.</title>
        <authorList>
            <person name="Fernandez-Fueyo E."/>
            <person name="Ruiz-Duenas F.J."/>
            <person name="Ferreira P."/>
            <person name="Floudas D."/>
            <person name="Hibbett D.S."/>
            <person name="Canessa P."/>
            <person name="Larrondo L.F."/>
            <person name="James T.Y."/>
            <person name="Seelenfreund D."/>
            <person name="Lobos S."/>
            <person name="Polanco R."/>
            <person name="Tello M."/>
            <person name="Honda Y."/>
            <person name="Watanabe T."/>
            <person name="Watanabe T."/>
            <person name="Ryu J.S."/>
            <person name="Kubicek C.P."/>
            <person name="Schmoll M."/>
            <person name="Gaskell J."/>
            <person name="Hammel K.E."/>
            <person name="St John F.J."/>
            <person name="Vanden Wymelenberg A."/>
            <person name="Sabat G."/>
            <person name="Splinter BonDurant S."/>
            <person name="Syed K."/>
            <person name="Yadav J.S."/>
            <person name="Doddapaneni H."/>
            <person name="Subramanian V."/>
            <person name="Lavin J.L."/>
            <person name="Oguiza J.A."/>
            <person name="Perez G."/>
            <person name="Pisabarro A.G."/>
            <person name="Ramirez L."/>
            <person name="Santoyo F."/>
            <person name="Master E."/>
            <person name="Coutinho P.M."/>
            <person name="Henrissat B."/>
            <person name="Lombard V."/>
            <person name="Magnuson J.K."/>
            <person name="Kuees U."/>
            <person name="Hori C."/>
            <person name="Igarashi K."/>
            <person name="Samejima M."/>
            <person name="Held B.W."/>
            <person name="Barry K.W."/>
            <person name="LaButti K.M."/>
            <person name="Lapidus A."/>
            <person name="Lindquist E.A."/>
            <person name="Lucas S.M."/>
            <person name="Riley R."/>
            <person name="Salamov A.A."/>
            <person name="Hoffmeister D."/>
            <person name="Schwenk D."/>
            <person name="Hadar Y."/>
            <person name="Yarden O."/>
            <person name="de Vries R.P."/>
            <person name="Wiebenga A."/>
            <person name="Stenlid J."/>
            <person name="Eastwood D."/>
            <person name="Grigoriev I.V."/>
            <person name="Berka R.M."/>
            <person name="Blanchette R.A."/>
            <person name="Kersten P."/>
            <person name="Martinez A.T."/>
            <person name="Vicuna R."/>
            <person name="Cullen D."/>
        </authorList>
    </citation>
    <scope>NUCLEOTIDE SEQUENCE [LARGE SCALE GENOMIC DNA]</scope>
    <source>
        <strain evidence="2 3">B</strain>
    </source>
</reference>
<protein>
    <recommendedName>
        <fullName evidence="1">DUF6593 domain-containing protein</fullName>
    </recommendedName>
</protein>
<proteinExistence type="predicted"/>
<sequence length="189" mass="21632">MASLVLSLQPDNPCNTTISDADGKVLYSVETEQGDDTITYVRNNDDEVIASSKWREYLPDKVTIGDKQPISLNDWLHKSVIPFVDEITFKDDKDRKYKWKGWSAGNSLELFAADDDFKNPIMRFIKPQKDYTTKPPTLTTPAQLVFTSRAEELRDTVVMSFLFLEKTRRTRQNSSQNMADVMRTPALSI</sequence>
<keyword evidence="3" id="KW-1185">Reference proteome</keyword>
<gene>
    <name evidence="2" type="ORF">CERSUDRAFT_86826</name>
</gene>
<feature type="domain" description="DUF6593" evidence="1">
    <location>
        <begin position="11"/>
        <end position="169"/>
    </location>
</feature>
<dbReference type="InterPro" id="IPR046528">
    <property type="entry name" value="DUF6593"/>
</dbReference>
<accession>M2QAT2</accession>
<evidence type="ECO:0000313" key="3">
    <source>
        <dbReference type="Proteomes" id="UP000016930"/>
    </source>
</evidence>
<evidence type="ECO:0000259" key="1">
    <source>
        <dbReference type="Pfam" id="PF20236"/>
    </source>
</evidence>
<evidence type="ECO:0000313" key="2">
    <source>
        <dbReference type="EMBL" id="EMD34068.1"/>
    </source>
</evidence>
<dbReference type="EMBL" id="KB445804">
    <property type="protein sequence ID" value="EMD34068.1"/>
    <property type="molecule type" value="Genomic_DNA"/>
</dbReference>
<dbReference type="Proteomes" id="UP000016930">
    <property type="component" value="Unassembled WGS sequence"/>
</dbReference>
<dbReference type="Pfam" id="PF20236">
    <property type="entry name" value="DUF6593"/>
    <property type="match status" value="1"/>
</dbReference>
<dbReference type="OrthoDB" id="3256331at2759"/>
<organism evidence="2 3">
    <name type="scientific">Ceriporiopsis subvermispora (strain B)</name>
    <name type="common">White-rot fungus</name>
    <name type="synonym">Gelatoporia subvermispora</name>
    <dbReference type="NCBI Taxonomy" id="914234"/>
    <lineage>
        <taxon>Eukaryota</taxon>
        <taxon>Fungi</taxon>
        <taxon>Dikarya</taxon>
        <taxon>Basidiomycota</taxon>
        <taxon>Agaricomycotina</taxon>
        <taxon>Agaricomycetes</taxon>
        <taxon>Polyporales</taxon>
        <taxon>Gelatoporiaceae</taxon>
        <taxon>Gelatoporia</taxon>
    </lineage>
</organism>